<keyword evidence="3" id="KW-1185">Reference proteome</keyword>
<evidence type="ECO:0000256" key="1">
    <source>
        <dbReference type="SAM" id="MobiDB-lite"/>
    </source>
</evidence>
<gene>
    <name evidence="2" type="ORF">M422DRAFT_248532</name>
</gene>
<feature type="region of interest" description="Disordered" evidence="1">
    <location>
        <begin position="1"/>
        <end position="94"/>
    </location>
</feature>
<dbReference type="AlphaFoldDB" id="A0A0C9VIZ4"/>
<name>A0A0C9VIZ4_SPHS4</name>
<evidence type="ECO:0000313" key="3">
    <source>
        <dbReference type="Proteomes" id="UP000054279"/>
    </source>
</evidence>
<sequence>MPKPPATPYSWKVSRLEDEPPSVGGKSRCARTRRERVQHLSAGMSSAGDSAAGSDDETTAQDTVPATPTAVAGNKEASLPKERRRSDLSRRPRVRMGCMQTGLWRCAGSHRPSSPRRAVCFMLIILLTPAQNTLV</sequence>
<feature type="compositionally biased region" description="Basic and acidic residues" evidence="1">
    <location>
        <begin position="78"/>
        <end position="90"/>
    </location>
</feature>
<accession>A0A0C9VIZ4</accession>
<evidence type="ECO:0000313" key="2">
    <source>
        <dbReference type="EMBL" id="KIJ47944.1"/>
    </source>
</evidence>
<protein>
    <submittedName>
        <fullName evidence="2">Uncharacterized protein</fullName>
    </submittedName>
</protein>
<proteinExistence type="predicted"/>
<dbReference type="Proteomes" id="UP000054279">
    <property type="component" value="Unassembled WGS sequence"/>
</dbReference>
<dbReference type="EMBL" id="KN837100">
    <property type="protein sequence ID" value="KIJ47944.1"/>
    <property type="molecule type" value="Genomic_DNA"/>
</dbReference>
<reference evidence="2 3" key="1">
    <citation type="submission" date="2014-06" db="EMBL/GenBank/DDBJ databases">
        <title>Evolutionary Origins and Diversification of the Mycorrhizal Mutualists.</title>
        <authorList>
            <consortium name="DOE Joint Genome Institute"/>
            <consortium name="Mycorrhizal Genomics Consortium"/>
            <person name="Kohler A."/>
            <person name="Kuo A."/>
            <person name="Nagy L.G."/>
            <person name="Floudas D."/>
            <person name="Copeland A."/>
            <person name="Barry K.W."/>
            <person name="Cichocki N."/>
            <person name="Veneault-Fourrey C."/>
            <person name="LaButti K."/>
            <person name="Lindquist E.A."/>
            <person name="Lipzen A."/>
            <person name="Lundell T."/>
            <person name="Morin E."/>
            <person name="Murat C."/>
            <person name="Riley R."/>
            <person name="Ohm R."/>
            <person name="Sun H."/>
            <person name="Tunlid A."/>
            <person name="Henrissat B."/>
            <person name="Grigoriev I.V."/>
            <person name="Hibbett D.S."/>
            <person name="Martin F."/>
        </authorList>
    </citation>
    <scope>NUCLEOTIDE SEQUENCE [LARGE SCALE GENOMIC DNA]</scope>
    <source>
        <strain evidence="2 3">SS14</strain>
    </source>
</reference>
<organism evidence="2 3">
    <name type="scientific">Sphaerobolus stellatus (strain SS14)</name>
    <dbReference type="NCBI Taxonomy" id="990650"/>
    <lineage>
        <taxon>Eukaryota</taxon>
        <taxon>Fungi</taxon>
        <taxon>Dikarya</taxon>
        <taxon>Basidiomycota</taxon>
        <taxon>Agaricomycotina</taxon>
        <taxon>Agaricomycetes</taxon>
        <taxon>Phallomycetidae</taxon>
        <taxon>Geastrales</taxon>
        <taxon>Sphaerobolaceae</taxon>
        <taxon>Sphaerobolus</taxon>
    </lineage>
</organism>
<dbReference type="HOGENOM" id="CLU_1887082_0_0_1"/>
<feature type="compositionally biased region" description="Low complexity" evidence="1">
    <location>
        <begin position="41"/>
        <end position="53"/>
    </location>
</feature>